<evidence type="ECO:0000313" key="3">
    <source>
        <dbReference type="EMBL" id="NYZ21820.1"/>
    </source>
</evidence>
<dbReference type="InterPro" id="IPR003959">
    <property type="entry name" value="ATPase_AAA_core"/>
</dbReference>
<reference evidence="3 4" key="1">
    <citation type="submission" date="2020-05" db="EMBL/GenBank/DDBJ databases">
        <title>Azospirillum oleiclasticum sp. nov, a nitrogen-fixing and heavy crude oil-emulsifying bacterium isolated from the crude oil of Yumen Oilfield.</title>
        <authorList>
            <person name="Wu D."/>
            <person name="Cai M."/>
            <person name="Zhang X."/>
        </authorList>
    </citation>
    <scope>NUCLEOTIDE SEQUENCE [LARGE SCALE GENOMIC DNA]</scope>
    <source>
        <strain evidence="3 4">ROY-1-1-2</strain>
    </source>
</reference>
<dbReference type="Proteomes" id="UP000584642">
    <property type="component" value="Unassembled WGS sequence"/>
</dbReference>
<evidence type="ECO:0000259" key="1">
    <source>
        <dbReference type="Pfam" id="PF12476"/>
    </source>
</evidence>
<dbReference type="InterPro" id="IPR022532">
    <property type="entry name" value="DUF3696"/>
</dbReference>
<feature type="domain" description="DUF3696" evidence="1">
    <location>
        <begin position="392"/>
        <end position="436"/>
    </location>
</feature>
<dbReference type="EMBL" id="JABFDB010000014">
    <property type="protein sequence ID" value="NYZ21820.1"/>
    <property type="molecule type" value="Genomic_DNA"/>
</dbReference>
<protein>
    <submittedName>
        <fullName evidence="3">DUF3696 domain-containing protein</fullName>
    </submittedName>
</protein>
<name>A0ABX2TDF4_9PROT</name>
<dbReference type="InterPro" id="IPR051396">
    <property type="entry name" value="Bact_Antivir_Def_Nuclease"/>
</dbReference>
<keyword evidence="4" id="KW-1185">Reference proteome</keyword>
<dbReference type="Pfam" id="PF12476">
    <property type="entry name" value="DUF3696"/>
    <property type="match status" value="1"/>
</dbReference>
<accession>A0ABX2TDF4</accession>
<dbReference type="PANTHER" id="PTHR43581">
    <property type="entry name" value="ATP/GTP PHOSPHATASE"/>
    <property type="match status" value="1"/>
</dbReference>
<evidence type="ECO:0000313" key="4">
    <source>
        <dbReference type="Proteomes" id="UP000584642"/>
    </source>
</evidence>
<proteinExistence type="predicted"/>
<dbReference type="InterPro" id="IPR027417">
    <property type="entry name" value="P-loop_NTPase"/>
</dbReference>
<dbReference type="RefSeq" id="WP_180283598.1">
    <property type="nucleotide sequence ID" value="NZ_JABFDB010000014.1"/>
</dbReference>
<dbReference type="PANTHER" id="PTHR43581:SF2">
    <property type="entry name" value="EXCINUCLEASE ATPASE SUBUNIT"/>
    <property type="match status" value="1"/>
</dbReference>
<feature type="domain" description="ATPase AAA-type core" evidence="2">
    <location>
        <begin position="23"/>
        <end position="378"/>
    </location>
</feature>
<evidence type="ECO:0000259" key="2">
    <source>
        <dbReference type="Pfam" id="PF13304"/>
    </source>
</evidence>
<dbReference type="Pfam" id="PF13304">
    <property type="entry name" value="AAA_21"/>
    <property type="match status" value="1"/>
</dbReference>
<organism evidence="3 4">
    <name type="scientific">Azospirillum oleiclasticum</name>
    <dbReference type="NCBI Taxonomy" id="2735135"/>
    <lineage>
        <taxon>Bacteria</taxon>
        <taxon>Pseudomonadati</taxon>
        <taxon>Pseudomonadota</taxon>
        <taxon>Alphaproteobacteria</taxon>
        <taxon>Rhodospirillales</taxon>
        <taxon>Azospirillaceae</taxon>
        <taxon>Azospirillum</taxon>
    </lineage>
</organism>
<dbReference type="PIRSF" id="PIRSF034888">
    <property type="entry name" value="P-loop_UCP034888"/>
    <property type="match status" value="1"/>
</dbReference>
<dbReference type="Gene3D" id="3.40.50.300">
    <property type="entry name" value="P-loop containing nucleotide triphosphate hydrolases"/>
    <property type="match status" value="1"/>
</dbReference>
<gene>
    <name evidence="3" type="ORF">HND93_19060</name>
</gene>
<sequence>MLTRLRLRNFKAFRELDLELGPVTVLFGPNSAGKSTIQQFLLLLKQTVESSDRNIALALDGAYANLGTMRDLLHGHDETRPFEWTLDFRYWEDLELVDPESADQKPFATGDRLSVSSRVDSENTAPKARELGYTLGGASFRLCPRDGASGFELTAENVKPFQFKRTRGRKGDLAGPEKSYAYPDQIKGYYQNAGFLSDLVWAFEEQFRYLYYLGPLRMHPRRDYPWSRTRPSDVGQMGERAIEAILAATLEDDRRQIRPRGRYQPFQSVIAHWLKDMGLVDSFTVEEIAPGANYWGVKLTTSAGAAEVALTDVGFGLSQVLPVIVLLYYVDKGSTVLIEQPELHLHPRAQGVLADLILYVTKHRGIQVIVETHSEHLLLRLQRRIAEAAASAEDAKLYFISAQRGASYAEPLRLNELGEIENWPDNFFGDAFGETAAAELARLDRISRS</sequence>
<dbReference type="InterPro" id="IPR014592">
    <property type="entry name" value="P-loop_UCP034888"/>
</dbReference>
<dbReference type="SUPFAM" id="SSF52540">
    <property type="entry name" value="P-loop containing nucleoside triphosphate hydrolases"/>
    <property type="match status" value="1"/>
</dbReference>
<comment type="caution">
    <text evidence="3">The sequence shown here is derived from an EMBL/GenBank/DDBJ whole genome shotgun (WGS) entry which is preliminary data.</text>
</comment>